<dbReference type="GO" id="GO:0006633">
    <property type="term" value="P:fatty acid biosynthetic process"/>
    <property type="evidence" value="ECO:0007669"/>
    <property type="project" value="TreeGrafter"/>
</dbReference>
<evidence type="ECO:0000256" key="2">
    <source>
        <dbReference type="ARBA" id="ARBA00022450"/>
    </source>
</evidence>
<dbReference type="Proteomes" id="UP000180166">
    <property type="component" value="Chromosome"/>
</dbReference>
<dbReference type="PANTHER" id="PTHR42681">
    <property type="entry name" value="MALONYL-COA-ACYL CARRIER PROTEIN TRANSACYLASE, MITOCHONDRIAL"/>
    <property type="match status" value="1"/>
</dbReference>
<keyword evidence="10" id="KW-1185">Reference proteome</keyword>
<dbReference type="EMBL" id="BBYQ01000040">
    <property type="protein sequence ID" value="GAP28657.1"/>
    <property type="molecule type" value="Genomic_DNA"/>
</dbReference>
<dbReference type="SMART" id="SM00827">
    <property type="entry name" value="PKS_AT"/>
    <property type="match status" value="1"/>
</dbReference>
<reference evidence="8 11" key="3">
    <citation type="submission" date="2016-10" db="EMBL/GenBank/DDBJ databases">
        <title>Genome sequence of Nocardia seriolae strain EM150506, isolated from Anguila japonica.</title>
        <authorList>
            <person name="Han H.-J."/>
        </authorList>
    </citation>
    <scope>NUCLEOTIDE SEQUENCE [LARGE SCALE GENOMIC DNA]</scope>
    <source>
        <strain evidence="8 11">EM150506</strain>
    </source>
</reference>
<evidence type="ECO:0000256" key="1">
    <source>
        <dbReference type="ARBA" id="ARBA00013258"/>
    </source>
</evidence>
<evidence type="ECO:0000313" key="8">
    <source>
        <dbReference type="EMBL" id="APB00300.1"/>
    </source>
</evidence>
<dbReference type="GO" id="GO:0004314">
    <property type="term" value="F:[acyl-carrier-protein] S-malonyltransferase activity"/>
    <property type="evidence" value="ECO:0007669"/>
    <property type="project" value="UniProtKB-EC"/>
</dbReference>
<dbReference type="RefSeq" id="WP_033087637.1">
    <property type="nucleotide sequence ID" value="NZ_AP017900.1"/>
</dbReference>
<dbReference type="InterPro" id="IPR001227">
    <property type="entry name" value="Ac_transferase_dom_sf"/>
</dbReference>
<evidence type="ECO:0000256" key="3">
    <source>
        <dbReference type="ARBA" id="ARBA00022553"/>
    </source>
</evidence>
<proteinExistence type="predicted"/>
<evidence type="ECO:0000313" key="10">
    <source>
        <dbReference type="Proteomes" id="UP000037179"/>
    </source>
</evidence>
<dbReference type="GeneID" id="93376752"/>
<reference evidence="9 10" key="2">
    <citation type="journal article" date="2016" name="Genome Announc.">
        <title>Draft Genome Sequence of Erythromycin- and Oxytetracycline-Sensitive Nocardia seriolae Strain U-1 (NBRC 110359).</title>
        <authorList>
            <person name="Imajoh M."/>
            <person name="Sukeda M."/>
            <person name="Shimizu M."/>
            <person name="Yamane J."/>
            <person name="Ohnishi K."/>
            <person name="Oshima S."/>
        </authorList>
    </citation>
    <scope>NUCLEOTIDE SEQUENCE [LARGE SCALE GENOMIC DNA]</scope>
    <source>
        <strain evidence="9 10">U-1</strain>
    </source>
</reference>
<keyword evidence="4 8" id="KW-0808">Transferase</keyword>
<gene>
    <name evidence="8" type="ORF">NS506_06264</name>
    <name evidence="9" type="ORF">NSK11_contig00040-0011</name>
</gene>
<evidence type="ECO:0000259" key="7">
    <source>
        <dbReference type="PROSITE" id="PS50075"/>
    </source>
</evidence>
<dbReference type="SUPFAM" id="SSF47336">
    <property type="entry name" value="ACP-like"/>
    <property type="match status" value="1"/>
</dbReference>
<name>A0A0B8N432_9NOCA</name>
<dbReference type="InterPro" id="IPR014043">
    <property type="entry name" value="Acyl_transferase_dom"/>
</dbReference>
<dbReference type="InterPro" id="IPR016036">
    <property type="entry name" value="Malonyl_transacylase_ACP-bd"/>
</dbReference>
<keyword evidence="2" id="KW-0596">Phosphopantetheine</keyword>
<evidence type="ECO:0000256" key="6">
    <source>
        <dbReference type="ARBA" id="ARBA00048462"/>
    </source>
</evidence>
<dbReference type="KEGG" id="nsr:NS506_06264"/>
<dbReference type="EC" id="2.3.1.39" evidence="1"/>
<dbReference type="SUPFAM" id="SSF55048">
    <property type="entry name" value="Probable ACP-binding domain of malonyl-CoA ACP transacylase"/>
    <property type="match status" value="1"/>
</dbReference>
<dbReference type="PROSITE" id="PS50075">
    <property type="entry name" value="CARRIER"/>
    <property type="match status" value="1"/>
</dbReference>
<dbReference type="SUPFAM" id="SSF52151">
    <property type="entry name" value="FabD/lysophospholipase-like"/>
    <property type="match status" value="1"/>
</dbReference>
<dbReference type="Gene3D" id="3.40.366.10">
    <property type="entry name" value="Malonyl-Coenzyme A Acyl Carrier Protein, domain 2"/>
    <property type="match status" value="1"/>
</dbReference>
<dbReference type="Gene3D" id="3.30.70.250">
    <property type="entry name" value="Malonyl-CoA ACP transacylase, ACP-binding"/>
    <property type="match status" value="1"/>
</dbReference>
<accession>A0A0B8N432</accession>
<dbReference type="InterPro" id="IPR009081">
    <property type="entry name" value="PP-bd_ACP"/>
</dbReference>
<dbReference type="AlphaFoldDB" id="A0A0B8N432"/>
<dbReference type="EMBL" id="CP017839">
    <property type="protein sequence ID" value="APB00300.1"/>
    <property type="molecule type" value="Genomic_DNA"/>
</dbReference>
<keyword evidence="3" id="KW-0597">Phosphoprotein</keyword>
<dbReference type="PANTHER" id="PTHR42681:SF1">
    <property type="entry name" value="MALONYL-COA-ACYL CARRIER PROTEIN TRANSACYLASE, MITOCHONDRIAL"/>
    <property type="match status" value="1"/>
</dbReference>
<dbReference type="InterPro" id="IPR050858">
    <property type="entry name" value="Mal-CoA-ACP_Trans/PKS_FabD"/>
</dbReference>
<protein>
    <recommendedName>
        <fullName evidence="1">[acyl-carrier-protein] S-malonyltransferase</fullName>
        <ecNumber evidence="1">2.3.1.39</ecNumber>
    </recommendedName>
</protein>
<dbReference type="GO" id="GO:0005829">
    <property type="term" value="C:cytosol"/>
    <property type="evidence" value="ECO:0007669"/>
    <property type="project" value="TreeGrafter"/>
</dbReference>
<dbReference type="InterPro" id="IPR036736">
    <property type="entry name" value="ACP-like_sf"/>
</dbReference>
<evidence type="ECO:0000256" key="4">
    <source>
        <dbReference type="ARBA" id="ARBA00022679"/>
    </source>
</evidence>
<evidence type="ECO:0000313" key="9">
    <source>
        <dbReference type="EMBL" id="GAP28657.1"/>
    </source>
</evidence>
<organism evidence="8 11">
    <name type="scientific">Nocardia seriolae</name>
    <dbReference type="NCBI Taxonomy" id="37332"/>
    <lineage>
        <taxon>Bacteria</taxon>
        <taxon>Bacillati</taxon>
        <taxon>Actinomycetota</taxon>
        <taxon>Actinomycetes</taxon>
        <taxon>Mycobacteriales</taxon>
        <taxon>Nocardiaceae</taxon>
        <taxon>Nocardia</taxon>
    </lineage>
</organism>
<comment type="catalytic activity">
    <reaction evidence="6">
        <text>holo-[ACP] + malonyl-CoA = malonyl-[ACP] + CoA</text>
        <dbReference type="Rhea" id="RHEA:41792"/>
        <dbReference type="Rhea" id="RHEA-COMP:9623"/>
        <dbReference type="Rhea" id="RHEA-COMP:9685"/>
        <dbReference type="ChEBI" id="CHEBI:57287"/>
        <dbReference type="ChEBI" id="CHEBI:57384"/>
        <dbReference type="ChEBI" id="CHEBI:64479"/>
        <dbReference type="ChEBI" id="CHEBI:78449"/>
        <dbReference type="EC" id="2.3.1.39"/>
    </reaction>
</comment>
<dbReference type="Gene3D" id="1.10.1200.10">
    <property type="entry name" value="ACP-like"/>
    <property type="match status" value="1"/>
</dbReference>
<dbReference type="Pfam" id="PF00550">
    <property type="entry name" value="PP-binding"/>
    <property type="match status" value="1"/>
</dbReference>
<dbReference type="OrthoDB" id="4286171at2"/>
<reference evidence="10" key="1">
    <citation type="submission" date="2015-07" db="EMBL/GenBank/DDBJ databases">
        <title>Nocardia seriolae U-1 whole genome shotgun sequence.</title>
        <authorList>
            <person name="Imajoh M."/>
            <person name="Fukumoto Y."/>
            <person name="Sukeda M."/>
            <person name="Yamane J."/>
            <person name="Yamasaki K."/>
            <person name="Shimizu M."/>
            <person name="Ohnishi K."/>
            <person name="Oshima S."/>
        </authorList>
    </citation>
    <scope>NUCLEOTIDE SEQUENCE [LARGE SCALE GENOMIC DNA]</scope>
    <source>
        <strain evidence="10">U-1</strain>
    </source>
</reference>
<dbReference type="Proteomes" id="UP000037179">
    <property type="component" value="Unassembled WGS sequence"/>
</dbReference>
<dbReference type="InterPro" id="IPR016035">
    <property type="entry name" value="Acyl_Trfase/lysoPLipase"/>
</dbReference>
<keyword evidence="5 8" id="KW-0012">Acyltransferase</keyword>
<feature type="domain" description="Carrier" evidence="7">
    <location>
        <begin position="383"/>
        <end position="462"/>
    </location>
</feature>
<dbReference type="InterPro" id="IPR006162">
    <property type="entry name" value="Ppantetheine_attach_site"/>
</dbReference>
<dbReference type="Pfam" id="PF00698">
    <property type="entry name" value="Acyl_transf_1"/>
    <property type="match status" value="1"/>
</dbReference>
<evidence type="ECO:0000313" key="11">
    <source>
        <dbReference type="Proteomes" id="UP000180166"/>
    </source>
</evidence>
<sequence>MTEVRSAALFPGQGAYAPGALAEVADRPEVREVLRDIDAVTRRLAGGTVSELLCAPDAPAIDELLESDPDLLQAAIYAASVAAYRMLLARGPRPDVLVGHSFGEIAALVCAGAYSTAAGAEIVCHRSAALRSVPAVDGYQLALGADLVRSERILRLIGDPDAVVAVENHDGQTVVAGPCAAIDTAQAVATALGIGAVPLHSPYPFHSPLLREALIEFGFRTRDLAQARLSVEVYSPILGRAYRDTDKLAVALAGHLTRRVRFATALRELRTAGVEVFVECGALDALSRITGRVLGADVVTVPLLVPGARIPETLAAPTAERSAPVRLRDSRVERIARLVIDEVSAALAEADARGAEPPAEPAAPAAADAAESVAERPRAVEFNSGEQLFGQLVVLYADALEYPPEVFEPDTDLEAELGVDSVKQTELLRRVGERYGLGPLPADFKIAEHNTLGRIADLIVSA</sequence>
<evidence type="ECO:0000256" key="5">
    <source>
        <dbReference type="ARBA" id="ARBA00023315"/>
    </source>
</evidence>
<dbReference type="PROSITE" id="PS00012">
    <property type="entry name" value="PHOSPHOPANTETHEINE"/>
    <property type="match status" value="1"/>
</dbReference>